<keyword evidence="6" id="KW-0653">Protein transport</keyword>
<dbReference type="InterPro" id="IPR003849">
    <property type="entry name" value="Preprotein_translocase_YajC"/>
</dbReference>
<evidence type="ECO:0000256" key="8">
    <source>
        <dbReference type="ARBA" id="ARBA00023010"/>
    </source>
</evidence>
<comment type="subcellular location">
    <subcellularLocation>
        <location evidence="1">Cell membrane</location>
        <topology evidence="1">Single-pass membrane protein</topology>
    </subcellularLocation>
</comment>
<dbReference type="NCBIfam" id="TIGR00739">
    <property type="entry name" value="yajC"/>
    <property type="match status" value="1"/>
</dbReference>
<gene>
    <name evidence="11" type="primary">yajC</name>
    <name evidence="11" type="ORF">EA187_05030</name>
</gene>
<evidence type="ECO:0000256" key="5">
    <source>
        <dbReference type="ARBA" id="ARBA00022692"/>
    </source>
</evidence>
<evidence type="ECO:0000256" key="3">
    <source>
        <dbReference type="ARBA" id="ARBA00022448"/>
    </source>
</evidence>
<evidence type="ECO:0000256" key="6">
    <source>
        <dbReference type="ARBA" id="ARBA00022927"/>
    </source>
</evidence>
<dbReference type="RefSeq" id="WP_127779383.1">
    <property type="nucleotide sequence ID" value="NZ_SADD01000001.1"/>
</dbReference>
<keyword evidence="8" id="KW-0811">Translocation</keyword>
<evidence type="ECO:0000256" key="9">
    <source>
        <dbReference type="ARBA" id="ARBA00023136"/>
    </source>
</evidence>
<keyword evidence="12" id="KW-1185">Reference proteome</keyword>
<keyword evidence="7 10" id="KW-1133">Transmembrane helix</keyword>
<dbReference type="Pfam" id="PF02699">
    <property type="entry name" value="YajC"/>
    <property type="match status" value="1"/>
</dbReference>
<feature type="transmembrane region" description="Helical" evidence="10">
    <location>
        <begin position="20"/>
        <end position="37"/>
    </location>
</feature>
<evidence type="ECO:0000256" key="4">
    <source>
        <dbReference type="ARBA" id="ARBA00022475"/>
    </source>
</evidence>
<sequence length="124" mass="13298">MQNPEFLILAQAAGAANPMLNLVFIGLMVLIFWFIVLRPQAREAKAHRDFVSGLKAGDEVISAGGLYGKVVSIDGAIAHVELSRGTKVRFDRNKLHPIAGGAIVSESVDAEKAKKDAGKTKKDD</sequence>
<dbReference type="PANTHER" id="PTHR33909:SF1">
    <property type="entry name" value="SEC TRANSLOCON ACCESSORY COMPLEX SUBUNIT YAJC"/>
    <property type="match status" value="1"/>
</dbReference>
<dbReference type="PRINTS" id="PR01853">
    <property type="entry name" value="YAJCTRNLCASE"/>
</dbReference>
<reference evidence="11 12" key="1">
    <citation type="submission" date="2019-01" db="EMBL/GenBank/DDBJ databases">
        <title>Lujinxingia litoralis gen. nov., sp. nov. and Lujinxingia sediminis gen. nov., sp. nov., new members in the order Bradymonadales, isolated from coastal sediment.</title>
        <authorList>
            <person name="Li C.-M."/>
        </authorList>
    </citation>
    <scope>NUCLEOTIDE SEQUENCE [LARGE SCALE GENOMIC DNA]</scope>
    <source>
        <strain evidence="11 12">SEH01</strain>
    </source>
</reference>
<dbReference type="PANTHER" id="PTHR33909">
    <property type="entry name" value="SEC TRANSLOCON ACCESSORY COMPLEX SUBUNIT YAJC"/>
    <property type="match status" value="1"/>
</dbReference>
<dbReference type="Proteomes" id="UP000282926">
    <property type="component" value="Unassembled WGS sequence"/>
</dbReference>
<comment type="similarity">
    <text evidence="2">Belongs to the YajC family.</text>
</comment>
<evidence type="ECO:0000313" key="11">
    <source>
        <dbReference type="EMBL" id="RVU48796.1"/>
    </source>
</evidence>
<accession>A0ABY0CY35</accession>
<proteinExistence type="inferred from homology"/>
<protein>
    <submittedName>
        <fullName evidence="11">Preprotein translocase subunit YajC</fullName>
    </submittedName>
</protein>
<keyword evidence="5 10" id="KW-0812">Transmembrane</keyword>
<dbReference type="EMBL" id="SADD01000001">
    <property type="protein sequence ID" value="RVU48796.1"/>
    <property type="molecule type" value="Genomic_DNA"/>
</dbReference>
<dbReference type="SMART" id="SM01323">
    <property type="entry name" value="YajC"/>
    <property type="match status" value="1"/>
</dbReference>
<evidence type="ECO:0000256" key="7">
    <source>
        <dbReference type="ARBA" id="ARBA00022989"/>
    </source>
</evidence>
<organism evidence="11 12">
    <name type="scientific">Lujinxingia sediminis</name>
    <dbReference type="NCBI Taxonomy" id="2480984"/>
    <lineage>
        <taxon>Bacteria</taxon>
        <taxon>Deltaproteobacteria</taxon>
        <taxon>Bradymonadales</taxon>
        <taxon>Lujinxingiaceae</taxon>
        <taxon>Lujinxingia</taxon>
    </lineage>
</organism>
<keyword evidence="3" id="KW-0813">Transport</keyword>
<evidence type="ECO:0000256" key="2">
    <source>
        <dbReference type="ARBA" id="ARBA00006742"/>
    </source>
</evidence>
<keyword evidence="9 10" id="KW-0472">Membrane</keyword>
<evidence type="ECO:0000313" key="12">
    <source>
        <dbReference type="Proteomes" id="UP000282926"/>
    </source>
</evidence>
<keyword evidence="4" id="KW-1003">Cell membrane</keyword>
<evidence type="ECO:0000256" key="1">
    <source>
        <dbReference type="ARBA" id="ARBA00004162"/>
    </source>
</evidence>
<name>A0ABY0CY35_9DELT</name>
<comment type="caution">
    <text evidence="11">The sequence shown here is derived from an EMBL/GenBank/DDBJ whole genome shotgun (WGS) entry which is preliminary data.</text>
</comment>
<evidence type="ECO:0000256" key="10">
    <source>
        <dbReference type="SAM" id="Phobius"/>
    </source>
</evidence>